<feature type="compositionally biased region" description="Basic residues" evidence="1">
    <location>
        <begin position="417"/>
        <end position="427"/>
    </location>
</feature>
<dbReference type="OrthoDB" id="431058at2759"/>
<accession>A0A8J6C2U5</accession>
<proteinExistence type="predicted"/>
<comment type="caution">
    <text evidence="2">The sequence shown here is derived from an EMBL/GenBank/DDBJ whole genome shotgun (WGS) entry which is preliminary data.</text>
</comment>
<reference evidence="2" key="1">
    <citation type="submission" date="2021-05" db="EMBL/GenBank/DDBJ databases">
        <title>The genome of the haptophyte Pavlova lutheri (Diacronema luteri, Pavlovales) - a model for lipid biosynthesis in eukaryotic algae.</title>
        <authorList>
            <person name="Hulatt C.J."/>
            <person name="Posewitz M.C."/>
        </authorList>
    </citation>
    <scope>NUCLEOTIDE SEQUENCE</scope>
    <source>
        <strain evidence="2">NIVA-4/92</strain>
    </source>
</reference>
<dbReference type="Proteomes" id="UP000751190">
    <property type="component" value="Unassembled WGS sequence"/>
</dbReference>
<evidence type="ECO:0000313" key="2">
    <source>
        <dbReference type="EMBL" id="KAG8458769.1"/>
    </source>
</evidence>
<organism evidence="2 3">
    <name type="scientific">Diacronema lutheri</name>
    <name type="common">Unicellular marine alga</name>
    <name type="synonym">Monochrysis lutheri</name>
    <dbReference type="NCBI Taxonomy" id="2081491"/>
    <lineage>
        <taxon>Eukaryota</taxon>
        <taxon>Haptista</taxon>
        <taxon>Haptophyta</taxon>
        <taxon>Pavlovophyceae</taxon>
        <taxon>Pavlovales</taxon>
        <taxon>Pavlovaceae</taxon>
        <taxon>Diacronema</taxon>
    </lineage>
</organism>
<name>A0A8J6C2U5_DIALT</name>
<dbReference type="EMBL" id="JAGTXO010000048">
    <property type="protein sequence ID" value="KAG8458769.1"/>
    <property type="molecule type" value="Genomic_DNA"/>
</dbReference>
<evidence type="ECO:0000256" key="1">
    <source>
        <dbReference type="SAM" id="MobiDB-lite"/>
    </source>
</evidence>
<dbReference type="OMA" id="FCEYAIS"/>
<dbReference type="AlphaFoldDB" id="A0A8J6C2U5"/>
<feature type="region of interest" description="Disordered" evidence="1">
    <location>
        <begin position="387"/>
        <end position="427"/>
    </location>
</feature>
<protein>
    <submittedName>
        <fullName evidence="2">Uncharacterized protein</fullName>
    </submittedName>
</protein>
<feature type="compositionally biased region" description="Low complexity" evidence="1">
    <location>
        <begin position="397"/>
        <end position="409"/>
    </location>
</feature>
<gene>
    <name evidence="2" type="ORF">KFE25_012967</name>
</gene>
<evidence type="ECO:0000313" key="3">
    <source>
        <dbReference type="Proteomes" id="UP000751190"/>
    </source>
</evidence>
<keyword evidence="3" id="KW-1185">Reference proteome</keyword>
<sequence length="427" mass="44467">MGDAPVDAQRDDAPAHAACAPAVATAGIADDDDGALARIECEGPALRAALVALRGARDARAPAWAAELSLARAAAARDDAQLAAESAALAAGRYGVAAATQYRPEPPSIGALVRLSTRTADELRFAAEGERLCARASALRTALVPALHARKAVGDTRGTRALGSALNALVALAREAAELDAPVRGRLTLASRRLDAYRARCAVRPLSDADAAALCAVAPDRSGYERVLDFYRLTDAARFSFGRALSGAQHFTDVRRNVAIVRADGCIGGVAGVFEAYAVSGERAPGLNLRDDEPRPFRAIACADGLGEVYERTADAEYKLLTALCVRALGVRGSGGAAEAAAARAYAGSITLWSKKPLCASCSAVAREQLRSRLPNATVRVLVDEDESVPDEAEVSRACAPSPAAAATPRRPDGEGKKKRVRLMAHD</sequence>